<evidence type="ECO:0000256" key="4">
    <source>
        <dbReference type="ARBA" id="ARBA00022729"/>
    </source>
</evidence>
<sequence>MKSQVRSNRFSRCLLAVAMLAGTAGAVSNAHAADGDTLRKIKETGVISLGYRESSIPFSYTNGRDVMGYSHEILLQIVDKVKAQLQNPKLDIKLVPITSQNRISLMQNGTIDIECGTTTNNLERQKQVAFSNSLFVYGLRMLTRKDSGVKDFPDLKDRNVVTTAGTTDERLLVKMNGEKTMNMNLISAKDHGQSFLILETGRAVAFVMDEPLLYGELTKAKSANDWTVVGTPLQTENYACMFRKDDPSFKALADGVIADLMTSGRAEQLYKKWFQSPIPPRNINLNYPLSADMKDLYAHPNDKAFQ</sequence>
<dbReference type="GO" id="GO:0006865">
    <property type="term" value="P:amino acid transport"/>
    <property type="evidence" value="ECO:0007669"/>
    <property type="project" value="UniProtKB-KW"/>
</dbReference>
<dbReference type="GO" id="GO:0030288">
    <property type="term" value="C:outer membrane-bounded periplasmic space"/>
    <property type="evidence" value="ECO:0007669"/>
    <property type="project" value="TreeGrafter"/>
</dbReference>
<evidence type="ECO:0000313" key="10">
    <source>
        <dbReference type="Proteomes" id="UP000031843"/>
    </source>
</evidence>
<evidence type="ECO:0000259" key="8">
    <source>
        <dbReference type="SMART" id="SM00062"/>
    </source>
</evidence>
<protein>
    <submittedName>
        <fullName evidence="9">Glutamate Aspartate periplasmic binding protein GltI</fullName>
    </submittedName>
</protein>
<evidence type="ECO:0000256" key="2">
    <source>
        <dbReference type="ARBA" id="ARBA00010333"/>
    </source>
</evidence>
<evidence type="ECO:0000256" key="6">
    <source>
        <dbReference type="ARBA" id="ARBA00022970"/>
    </source>
</evidence>
<dbReference type="Pfam" id="PF00497">
    <property type="entry name" value="SBP_bac_3"/>
    <property type="match status" value="1"/>
</dbReference>
<feature type="chain" id="PRO_5002181509" evidence="7">
    <location>
        <begin position="33"/>
        <end position="306"/>
    </location>
</feature>
<evidence type="ECO:0000256" key="7">
    <source>
        <dbReference type="SAM" id="SignalP"/>
    </source>
</evidence>
<dbReference type="Proteomes" id="UP000031843">
    <property type="component" value="Chromosome main"/>
</dbReference>
<comment type="subcellular location">
    <subcellularLocation>
        <location evidence="1">Periplasm</location>
    </subcellularLocation>
</comment>
<organism evidence="9 10">
    <name type="scientific">Cupriavidus basilensis</name>
    <dbReference type="NCBI Taxonomy" id="68895"/>
    <lineage>
        <taxon>Bacteria</taxon>
        <taxon>Pseudomonadati</taxon>
        <taxon>Pseudomonadota</taxon>
        <taxon>Betaproteobacteria</taxon>
        <taxon>Burkholderiales</taxon>
        <taxon>Burkholderiaceae</taxon>
        <taxon>Cupriavidus</taxon>
    </lineage>
</organism>
<dbReference type="AlphaFoldDB" id="A0A0C4Y7Z4"/>
<dbReference type="NCBIfam" id="NF008063">
    <property type="entry name" value="PRK10797.1"/>
    <property type="match status" value="1"/>
</dbReference>
<dbReference type="OrthoDB" id="7240770at2"/>
<dbReference type="RefSeq" id="WP_043344457.1">
    <property type="nucleotide sequence ID" value="NZ_CP010536.1"/>
</dbReference>
<dbReference type="CDD" id="cd13688">
    <property type="entry name" value="PBP2_GltI_DEBP"/>
    <property type="match status" value="1"/>
</dbReference>
<dbReference type="EMBL" id="CP010536">
    <property type="protein sequence ID" value="AJG18319.1"/>
    <property type="molecule type" value="Genomic_DNA"/>
</dbReference>
<evidence type="ECO:0000313" key="9">
    <source>
        <dbReference type="EMBL" id="AJG18319.1"/>
    </source>
</evidence>
<evidence type="ECO:0000256" key="1">
    <source>
        <dbReference type="ARBA" id="ARBA00004418"/>
    </source>
</evidence>
<keyword evidence="10" id="KW-1185">Reference proteome</keyword>
<dbReference type="Gene3D" id="3.40.190.10">
    <property type="entry name" value="Periplasmic binding protein-like II"/>
    <property type="match status" value="2"/>
</dbReference>
<keyword evidence="3" id="KW-0813">Transport</keyword>
<dbReference type="KEGG" id="cbw:RR42_m0908"/>
<evidence type="ECO:0000256" key="3">
    <source>
        <dbReference type="ARBA" id="ARBA00022448"/>
    </source>
</evidence>
<dbReference type="PANTHER" id="PTHR30085:SF2">
    <property type="entry name" value="GLUTAMATE_ASPARTATE IMPORT SOLUTE-BINDING PROTEIN"/>
    <property type="match status" value="1"/>
</dbReference>
<evidence type="ECO:0000256" key="5">
    <source>
        <dbReference type="ARBA" id="ARBA00022764"/>
    </source>
</evidence>
<dbReference type="InterPro" id="IPR001638">
    <property type="entry name" value="Solute-binding_3/MltF_N"/>
</dbReference>
<dbReference type="STRING" id="68895.RR42_m0908"/>
<keyword evidence="6" id="KW-0029">Amino-acid transport</keyword>
<keyword evidence="5" id="KW-0574">Periplasm</keyword>
<accession>A0A0C4Y7Z4</accession>
<gene>
    <name evidence="9" type="ORF">RR42_m0908</name>
</gene>
<keyword evidence="4 7" id="KW-0732">Signal</keyword>
<feature type="signal peptide" evidence="7">
    <location>
        <begin position="1"/>
        <end position="32"/>
    </location>
</feature>
<dbReference type="SUPFAM" id="SSF53850">
    <property type="entry name" value="Periplasmic binding protein-like II"/>
    <property type="match status" value="1"/>
</dbReference>
<dbReference type="SMART" id="SM00062">
    <property type="entry name" value="PBPb"/>
    <property type="match status" value="1"/>
</dbReference>
<dbReference type="InterPro" id="IPR051455">
    <property type="entry name" value="Bact_solute-bind_prot3"/>
</dbReference>
<dbReference type="PANTHER" id="PTHR30085">
    <property type="entry name" value="AMINO ACID ABC TRANSPORTER PERMEASE"/>
    <property type="match status" value="1"/>
</dbReference>
<name>A0A0C4Y7Z4_9BURK</name>
<feature type="domain" description="Solute-binding protein family 3/N-terminal" evidence="8">
    <location>
        <begin position="46"/>
        <end position="277"/>
    </location>
</feature>
<reference evidence="9 10" key="1">
    <citation type="journal article" date="2015" name="Genome Announc.">
        <title>Complete Genome Sequence of Cupriavidus basilensis 4G11, Isolated from the Oak Ridge Field Research Center Site.</title>
        <authorList>
            <person name="Ray J."/>
            <person name="Waters R.J."/>
            <person name="Skerker J.M."/>
            <person name="Kuehl J.V."/>
            <person name="Price M.N."/>
            <person name="Huang J."/>
            <person name="Chakraborty R."/>
            <person name="Arkin A.P."/>
            <person name="Deutschbauer A."/>
        </authorList>
    </citation>
    <scope>NUCLEOTIDE SEQUENCE [LARGE SCALE GENOMIC DNA]</scope>
    <source>
        <strain evidence="9">4G11</strain>
    </source>
</reference>
<dbReference type="FunFam" id="3.40.190.10:FF:000052">
    <property type="entry name" value="Amino acid ABC transporter substrate-binding protein"/>
    <property type="match status" value="1"/>
</dbReference>
<proteinExistence type="inferred from homology"/>
<dbReference type="GO" id="GO:0005576">
    <property type="term" value="C:extracellular region"/>
    <property type="evidence" value="ECO:0007669"/>
    <property type="project" value="TreeGrafter"/>
</dbReference>
<comment type="similarity">
    <text evidence="2">Belongs to the bacterial solute-binding protein 3 family.</text>
</comment>